<keyword evidence="2" id="KW-0378">Hydrolase</keyword>
<dbReference type="InterPro" id="IPR027268">
    <property type="entry name" value="Peptidase_M4/M1_CTD_sf"/>
</dbReference>
<accession>A0ABW4QSZ3</accession>
<proteinExistence type="predicted"/>
<evidence type="ECO:0000313" key="3">
    <source>
        <dbReference type="Proteomes" id="UP001597197"/>
    </source>
</evidence>
<dbReference type="Gene3D" id="1.10.390.10">
    <property type="entry name" value="Neutral Protease Domain 2"/>
    <property type="match status" value="1"/>
</dbReference>
<keyword evidence="3" id="KW-1185">Reference proteome</keyword>
<feature type="domain" description="Peptidase M1 membrane alanine aminopeptidase" evidence="1">
    <location>
        <begin position="272"/>
        <end position="380"/>
    </location>
</feature>
<evidence type="ECO:0000313" key="2">
    <source>
        <dbReference type="EMBL" id="MFD1872717.1"/>
    </source>
</evidence>
<keyword evidence="2" id="KW-0645">Protease</keyword>
<dbReference type="Proteomes" id="UP001597197">
    <property type="component" value="Unassembled WGS sequence"/>
</dbReference>
<sequence>MKFLVMLLGLVLGSVLTGYAVPRVRVQLAFEPATRAFTCRYTFALPAGDTTSVLRLNLNKNFRVQRVQSGWGVAQMRRLYYPFFADTMQQVVVRYPAGRRARTLTLVYAGILGQERTTAQVLEFSGHSNWLPFRPLSEFEVVEYTLAVRVPAGYQVRSTRPPRRTRPGSYEFEGQASAIELTAIIAPQFQQVVARTGAAVSVVKAGAALGPTEAAILPKAQDIVAFYNRTIGRQDSISRFTVLLTGTQQDAFGLLDNATVITYVSPDFDLSQREDLLILAHEISHKWWGYGSVHDESDWLNEAFATYSSMLYLQAKGDTAGYRQNYTKLAKTTANTPPIIGFDRMKYEPGMYRRVIYNKGMTVLAALHTRVGTAQLYSILARTAAQRVGTTQAFLDVVGQVAGPDSRAWLLARLSE</sequence>
<name>A0ABW4QSZ3_9BACT</name>
<protein>
    <submittedName>
        <fullName evidence="2">M1 family aminopeptidase</fullName>
    </submittedName>
</protein>
<dbReference type="GO" id="GO:0004177">
    <property type="term" value="F:aminopeptidase activity"/>
    <property type="evidence" value="ECO:0007669"/>
    <property type="project" value="UniProtKB-KW"/>
</dbReference>
<gene>
    <name evidence="2" type="ORF">ACFSDX_09760</name>
</gene>
<evidence type="ECO:0000259" key="1">
    <source>
        <dbReference type="Pfam" id="PF01433"/>
    </source>
</evidence>
<organism evidence="2 3">
    <name type="scientific">Hymenobacter bucti</name>
    <dbReference type="NCBI Taxonomy" id="1844114"/>
    <lineage>
        <taxon>Bacteria</taxon>
        <taxon>Pseudomonadati</taxon>
        <taxon>Bacteroidota</taxon>
        <taxon>Cytophagia</taxon>
        <taxon>Cytophagales</taxon>
        <taxon>Hymenobacteraceae</taxon>
        <taxon>Hymenobacter</taxon>
    </lineage>
</organism>
<dbReference type="SUPFAM" id="SSF55486">
    <property type="entry name" value="Metalloproteases ('zincins'), catalytic domain"/>
    <property type="match status" value="1"/>
</dbReference>
<dbReference type="Pfam" id="PF01433">
    <property type="entry name" value="Peptidase_M1"/>
    <property type="match status" value="1"/>
</dbReference>
<comment type="caution">
    <text evidence="2">The sequence shown here is derived from an EMBL/GenBank/DDBJ whole genome shotgun (WGS) entry which is preliminary data.</text>
</comment>
<keyword evidence="2" id="KW-0031">Aminopeptidase</keyword>
<dbReference type="InterPro" id="IPR014782">
    <property type="entry name" value="Peptidase_M1_dom"/>
</dbReference>
<dbReference type="EMBL" id="JBHUFD010000003">
    <property type="protein sequence ID" value="MFD1872717.1"/>
    <property type="molecule type" value="Genomic_DNA"/>
</dbReference>
<reference evidence="3" key="1">
    <citation type="journal article" date="2019" name="Int. J. Syst. Evol. Microbiol.">
        <title>The Global Catalogue of Microorganisms (GCM) 10K type strain sequencing project: providing services to taxonomists for standard genome sequencing and annotation.</title>
        <authorList>
            <consortium name="The Broad Institute Genomics Platform"/>
            <consortium name="The Broad Institute Genome Sequencing Center for Infectious Disease"/>
            <person name="Wu L."/>
            <person name="Ma J."/>
        </authorList>
    </citation>
    <scope>NUCLEOTIDE SEQUENCE [LARGE SCALE GENOMIC DNA]</scope>
    <source>
        <strain evidence="3">CGMCC 1.15795</strain>
    </source>
</reference>
<dbReference type="RefSeq" id="WP_382313171.1">
    <property type="nucleotide sequence ID" value="NZ_JBHUFD010000003.1"/>
</dbReference>